<dbReference type="Proteomes" id="UP001458880">
    <property type="component" value="Unassembled WGS sequence"/>
</dbReference>
<dbReference type="EMBL" id="JASPKY010000867">
    <property type="protein sequence ID" value="KAK9680812.1"/>
    <property type="molecule type" value="Genomic_DNA"/>
</dbReference>
<dbReference type="Gene3D" id="1.25.40.20">
    <property type="entry name" value="Ankyrin repeat-containing domain"/>
    <property type="match status" value="3"/>
</dbReference>
<dbReference type="Gene3D" id="3.40.50.300">
    <property type="entry name" value="P-loop containing nucleotide triphosphate hydrolases"/>
    <property type="match status" value="1"/>
</dbReference>
<dbReference type="InterPro" id="IPR002110">
    <property type="entry name" value="Ankyrin_rpt"/>
</dbReference>
<dbReference type="SUPFAM" id="SSF52540">
    <property type="entry name" value="P-loop containing nucleoside triphosphate hydrolases"/>
    <property type="match status" value="1"/>
</dbReference>
<dbReference type="PANTHER" id="PTHR24121">
    <property type="entry name" value="NO MECHANORECEPTOR POTENTIAL C, ISOFORM D-RELATED"/>
    <property type="match status" value="1"/>
</dbReference>
<dbReference type="InterPro" id="IPR027417">
    <property type="entry name" value="P-loop_NTPase"/>
</dbReference>
<dbReference type="InterPro" id="IPR036770">
    <property type="entry name" value="Ankyrin_rpt-contain_sf"/>
</dbReference>
<reference evidence="1 2" key="1">
    <citation type="journal article" date="2024" name="BMC Genomics">
        <title>De novo assembly and annotation of Popillia japonica's genome with initial clues to its potential as an invasive pest.</title>
        <authorList>
            <person name="Cucini C."/>
            <person name="Boschi S."/>
            <person name="Funari R."/>
            <person name="Cardaioli E."/>
            <person name="Iannotti N."/>
            <person name="Marturano G."/>
            <person name="Paoli F."/>
            <person name="Bruttini M."/>
            <person name="Carapelli A."/>
            <person name="Frati F."/>
            <person name="Nardi F."/>
        </authorList>
    </citation>
    <scope>NUCLEOTIDE SEQUENCE [LARGE SCALE GENOMIC DNA]</scope>
    <source>
        <strain evidence="1">DMR45628</strain>
    </source>
</reference>
<dbReference type="SUPFAM" id="SSF48403">
    <property type="entry name" value="Ankyrin repeat"/>
    <property type="match status" value="2"/>
</dbReference>
<dbReference type="SMART" id="SM00248">
    <property type="entry name" value="ANK"/>
    <property type="match status" value="9"/>
</dbReference>
<name>A0AAW1HVS7_POPJA</name>
<protein>
    <recommendedName>
        <fullName evidence="3">NACHT domain-containing protein</fullName>
    </recommendedName>
</protein>
<sequence length="1858" mass="216034">MFNLSTHLFLIVVQVNDDILVHKDNLKQVEESTDECKPLIIQFKSSKCQLTHIFYRQPFQSIILLEQYWTQTLETDELIEKLTTCELPLILQALYFGFGGIFGGDLLKTVLNVTYEIDTWRFIDYAARSDDVLSLRYLLLFEWNLSERNMDERRILEIAAEYAGPQSMKAILDLPDTNFHTELSCFSWRKDLLSLKNTGNLTPFLIATSLGTVETLNLLIECGVIDDYKIAVQLAWNVQAYEKMISLLSVDAPFPDNFKLKDLIDNCPNEVLKEIVLDRESFHKSITDNSTDEIELFIRKTLHIKQAFNTNNQSALVTAAQAKQWDVFVFLQSKGYHIGAHEDLELTDEDKRNLKLAKPKYFRKQDNSHIIFLLSKSKLGHEGDYFNDIKELFEQLDEIPYVSTVLQVLEKSNIQEIVFDFNKDSAVDLDPMLSNSTAGSCDHVTGNLYIGAKQPSNILLGTLAHELTHFAVQTVYNNECHPYSIWDMETKKKFEEIIEQYQYSQGIDDIISRVFKNYQAVDWPAELVVRIPHILAFYYESGVTGKQQFDMLKKKVPELFEFYTEKEIDKISQSNLRLKHDSIFKLQDLDHSHLILTSSIPKLAKIDLFQALEKMETRSKVKSRYIFTTIDHFKSQDIVLKIRNSFKSDLEQALIVDCTVEYDLNKETLWATISSFDKQKRTIIIADGTVANQLAKEKSKTIRLIQKEYVWCDLDAESQSNLLKKVVDFQGYSISLDSLIRSDSKFAKNIPLLLLSETRPIKIANLLSVSYGYDESYYIERTFKEESQYFSSDNVADLFKRVTHEKVLLIADGAGMGKSTILTHFSKKFKNEDPSLWIMRFDLNNHTDVLEEEKRKTKTRKWESADAINFLRLKLLKLKSTLEESVFWEMLEMKRIIIMFDGFDEISPFYNKIIVDLLAGLKQTTIRQLWITTRPHLTKDLLNKLKPIFCRLQPFTFDDQLEFLTRFWAKSISSSVTDETKIKKFALSLVKILSKSIADRDRELASVPLQAHMLAEAFHEELLEFYNSGKVNAELPQKLDILDVYKRFLHRKYLVYIFEKNSQLKINVARENLAYILSGGVNLRKIHQQLALQVLFPRQKGKLLEFHKKRSLTTEELNRIGIVQFEGDKFNFVHRTFAEYYVSDFFMNNLIKSRPISPVVVDVFLDIVLLYELHFVTRNFINSLLTSEEFKMPEANLQYFGDKINELWNKDWLKSSNDGTTILHVVIRENDINIVQFLITCLRSAGHTDTVKSFYEIEDRYGKSIWIAAIEEGHHDIVNFLWLTYREIHQNDSTQKLKSLLMSLTRNKQTCWSLAVALNLEQIFDQLINFAKEVELAPDDLIYLALHEDSYAFCIWFRAANRGQAWVFRKLFALAKNIEFQSTHYKKLLVATEDISGTVWHSTAYGNSIEVYEEIHKWVYESELKPSDLRLIVFSKNEIQETVWHCSASYNSPGVRSSMKKWRKDVNLEIVNTATETSLIEEFWKWAIQLGLTAKELKEELLQENSSGQTVWHLVVEYRDEIIADQLVNVVRRHAGIDTKEFFFELITTNYPRGSLWQIAIKSKDSFPLKMLWDWIREAQLDSEQIKQIISEKYDGKSAWHLAAMSYETDMMVSLWQYAKESRLSDSYLRSLLLERDKDGLTVWHRIIMVDDLRIFNKLLKLLGKDFSPTPSEFKDLLSEEGRCNTIWHNIFEWGRHRLLLRLLQLIDDKDLCRALILLKNSDDHNAFHLAAGSRNSHIFDSLLKWLDKAELSTDEITHQISYKDHLGQTALTRAIVAKNIKAAITLLELGADIADLNEKQCNSLKMFIQCSESSKTHLLQTIDSHLKELSRQSKYVQAEASVSTQEEELNPFDVLDF</sequence>
<accession>A0AAW1HVS7</accession>
<evidence type="ECO:0008006" key="3">
    <source>
        <dbReference type="Google" id="ProtNLM"/>
    </source>
</evidence>
<proteinExistence type="predicted"/>
<dbReference type="PANTHER" id="PTHR24121:SF23">
    <property type="entry name" value="NO MECHANORECEPTOR POTENTIAL C, ISOFORM H"/>
    <property type="match status" value="1"/>
</dbReference>
<comment type="caution">
    <text evidence="1">The sequence shown here is derived from an EMBL/GenBank/DDBJ whole genome shotgun (WGS) entry which is preliminary data.</text>
</comment>
<evidence type="ECO:0000313" key="1">
    <source>
        <dbReference type="EMBL" id="KAK9680812.1"/>
    </source>
</evidence>
<evidence type="ECO:0000313" key="2">
    <source>
        <dbReference type="Proteomes" id="UP001458880"/>
    </source>
</evidence>
<gene>
    <name evidence="1" type="ORF">QE152_g38804</name>
</gene>
<organism evidence="1 2">
    <name type="scientific">Popillia japonica</name>
    <name type="common">Japanese beetle</name>
    <dbReference type="NCBI Taxonomy" id="7064"/>
    <lineage>
        <taxon>Eukaryota</taxon>
        <taxon>Metazoa</taxon>
        <taxon>Ecdysozoa</taxon>
        <taxon>Arthropoda</taxon>
        <taxon>Hexapoda</taxon>
        <taxon>Insecta</taxon>
        <taxon>Pterygota</taxon>
        <taxon>Neoptera</taxon>
        <taxon>Endopterygota</taxon>
        <taxon>Coleoptera</taxon>
        <taxon>Polyphaga</taxon>
        <taxon>Scarabaeiformia</taxon>
        <taxon>Scarabaeidae</taxon>
        <taxon>Rutelinae</taxon>
        <taxon>Popillia</taxon>
    </lineage>
</organism>
<keyword evidence="2" id="KW-1185">Reference proteome</keyword>